<dbReference type="PANTHER" id="PTHR43135:SF3">
    <property type="entry name" value="ALPHA-D-RIBOSE 1-METHYLPHOSPHONATE 5-TRIPHOSPHATE DIPHOSPHATASE"/>
    <property type="match status" value="1"/>
</dbReference>
<comment type="caution">
    <text evidence="2">The sequence shown here is derived from an EMBL/GenBank/DDBJ whole genome shotgun (WGS) entry which is preliminary data.</text>
</comment>
<protein>
    <submittedName>
        <fullName evidence="2">Amidohydrolase family protein</fullName>
    </submittedName>
</protein>
<sequence>MRGFHLRFSGKVRLSLSWRPWLVALLLGAAGLRAQPVAPPGAGAAGAVLLRPAAVFDGQDLHAGWAVLVENGRISAAGPAAQLAVPAGGRTLELPGLTLLPGLIEGHSHLLLHPYNETSWNDQVLLESQALRVARATAHAQRTLLAGFTTARDLGTEGAGFADVGLKQAIDQGIIPGPRLLVATRALVATGSYGPKLSVDEDVPQGAQEADGVDGLIRAVREQIGKGADVVKVYADYRWGPNGTTLPTFSQEELALVVQTARSAGRGVVAHASTPEGMRRAVLAGVETIEHGDEGTLEVFQLMKKRGVALCPTVAAGDATAQYKGWHKGQDPLPPRLQQKHLSMQAALKAGVPLALGGDVGVFAHGENAREMELLVQDYGLTPLQVLRQATSGNAQIFHLADRGSIRPGLLADLVAVAGDPTQTVAAVRQVRLVMKGGVLYKQP</sequence>
<accession>A0ABS0I6S4</accession>
<dbReference type="Pfam" id="PF01979">
    <property type="entry name" value="Amidohydro_1"/>
    <property type="match status" value="1"/>
</dbReference>
<dbReference type="InterPro" id="IPR057744">
    <property type="entry name" value="OTAase-like"/>
</dbReference>
<dbReference type="CDD" id="cd01299">
    <property type="entry name" value="Met_dep_hydrolase_A"/>
    <property type="match status" value="1"/>
</dbReference>
<evidence type="ECO:0000313" key="3">
    <source>
        <dbReference type="Proteomes" id="UP000618931"/>
    </source>
</evidence>
<dbReference type="InterPro" id="IPR011059">
    <property type="entry name" value="Metal-dep_hydrolase_composite"/>
</dbReference>
<dbReference type="RefSeq" id="WP_196294089.1">
    <property type="nucleotide sequence ID" value="NZ_JADQDM010000008.1"/>
</dbReference>
<gene>
    <name evidence="2" type="ORF">I2H31_16190</name>
</gene>
<dbReference type="Proteomes" id="UP000618931">
    <property type="component" value="Unassembled WGS sequence"/>
</dbReference>
<feature type="domain" description="Amidohydrolase-related" evidence="1">
    <location>
        <begin position="98"/>
        <end position="439"/>
    </location>
</feature>
<dbReference type="EMBL" id="JADQDM010000008">
    <property type="protein sequence ID" value="MBF9222645.1"/>
    <property type="molecule type" value="Genomic_DNA"/>
</dbReference>
<dbReference type="SUPFAM" id="SSF51338">
    <property type="entry name" value="Composite domain of metallo-dependent hydrolases"/>
    <property type="match status" value="1"/>
</dbReference>
<dbReference type="PANTHER" id="PTHR43135">
    <property type="entry name" value="ALPHA-D-RIBOSE 1-METHYLPHOSPHONATE 5-TRIPHOSPHATE DIPHOSPHATASE"/>
    <property type="match status" value="1"/>
</dbReference>
<organism evidence="2 3">
    <name type="scientific">Hymenobacter ruricola</name>
    <dbReference type="NCBI Taxonomy" id="2791023"/>
    <lineage>
        <taxon>Bacteria</taxon>
        <taxon>Pseudomonadati</taxon>
        <taxon>Bacteroidota</taxon>
        <taxon>Cytophagia</taxon>
        <taxon>Cytophagales</taxon>
        <taxon>Hymenobacteraceae</taxon>
        <taxon>Hymenobacter</taxon>
    </lineage>
</organism>
<reference evidence="2 3" key="1">
    <citation type="submission" date="2020-11" db="EMBL/GenBank/DDBJ databases">
        <authorList>
            <person name="Kim M.K."/>
        </authorList>
    </citation>
    <scope>NUCLEOTIDE SEQUENCE [LARGE SCALE GENOMIC DNA]</scope>
    <source>
        <strain evidence="2 3">BT662</strain>
    </source>
</reference>
<dbReference type="InterPro" id="IPR006680">
    <property type="entry name" value="Amidohydro-rel"/>
</dbReference>
<name>A0ABS0I6S4_9BACT</name>
<dbReference type="Gene3D" id="2.30.40.10">
    <property type="entry name" value="Urease, subunit C, domain 1"/>
    <property type="match status" value="1"/>
</dbReference>
<keyword evidence="3" id="KW-1185">Reference proteome</keyword>
<evidence type="ECO:0000259" key="1">
    <source>
        <dbReference type="Pfam" id="PF01979"/>
    </source>
</evidence>
<proteinExistence type="predicted"/>
<dbReference type="Gene3D" id="3.20.20.140">
    <property type="entry name" value="Metal-dependent hydrolases"/>
    <property type="match status" value="1"/>
</dbReference>
<evidence type="ECO:0000313" key="2">
    <source>
        <dbReference type="EMBL" id="MBF9222645.1"/>
    </source>
</evidence>
<dbReference type="SUPFAM" id="SSF51556">
    <property type="entry name" value="Metallo-dependent hydrolases"/>
    <property type="match status" value="1"/>
</dbReference>
<dbReference type="InterPro" id="IPR032466">
    <property type="entry name" value="Metal_Hydrolase"/>
</dbReference>
<dbReference type="InterPro" id="IPR051781">
    <property type="entry name" value="Metallo-dep_Hydrolase"/>
</dbReference>